<dbReference type="PANTHER" id="PTHR42829:SF2">
    <property type="entry name" value="NADH-UBIQUINONE OXIDOREDUCTASE CHAIN 5"/>
    <property type="match status" value="1"/>
</dbReference>
<dbReference type="GO" id="GO:0015990">
    <property type="term" value="P:electron transport coupled proton transport"/>
    <property type="evidence" value="ECO:0007669"/>
    <property type="project" value="TreeGrafter"/>
</dbReference>
<keyword evidence="3" id="KW-0813">Transport</keyword>
<evidence type="ECO:0000256" key="5">
    <source>
        <dbReference type="ARBA" id="ARBA00022967"/>
    </source>
</evidence>
<reference evidence="11 12" key="1">
    <citation type="journal article" date="2012" name="Nature">
        <title>Repeated polyploidization of Gossypium genomes and the evolution of spinnable cotton fibres.</title>
        <authorList>
            <person name="Paterson A.H."/>
            <person name="Wendel J.F."/>
            <person name="Gundlach H."/>
            <person name="Guo H."/>
            <person name="Jenkins J."/>
            <person name="Jin D."/>
            <person name="Llewellyn D."/>
            <person name="Showmaker K.C."/>
            <person name="Shu S."/>
            <person name="Udall J."/>
            <person name="Yoo M.J."/>
            <person name="Byers R."/>
            <person name="Chen W."/>
            <person name="Doron-Faigenboim A."/>
            <person name="Duke M.V."/>
            <person name="Gong L."/>
            <person name="Grimwood J."/>
            <person name="Grover C."/>
            <person name="Grupp K."/>
            <person name="Hu G."/>
            <person name="Lee T.H."/>
            <person name="Li J."/>
            <person name="Lin L."/>
            <person name="Liu T."/>
            <person name="Marler B.S."/>
            <person name="Page J.T."/>
            <person name="Roberts A.W."/>
            <person name="Romanel E."/>
            <person name="Sanders W.S."/>
            <person name="Szadkowski E."/>
            <person name="Tan X."/>
            <person name="Tang H."/>
            <person name="Xu C."/>
            <person name="Wang J."/>
            <person name="Wang Z."/>
            <person name="Zhang D."/>
            <person name="Zhang L."/>
            <person name="Ashrafi H."/>
            <person name="Bedon F."/>
            <person name="Bowers J.E."/>
            <person name="Brubaker C.L."/>
            <person name="Chee P.W."/>
            <person name="Das S."/>
            <person name="Gingle A.R."/>
            <person name="Haigler C.H."/>
            <person name="Harker D."/>
            <person name="Hoffmann L.V."/>
            <person name="Hovav R."/>
            <person name="Jones D.C."/>
            <person name="Lemke C."/>
            <person name="Mansoor S."/>
            <person name="ur Rahman M."/>
            <person name="Rainville L.N."/>
            <person name="Rambani A."/>
            <person name="Reddy U.K."/>
            <person name="Rong J.K."/>
            <person name="Saranga Y."/>
            <person name="Scheffler B.E."/>
            <person name="Scheffler J.A."/>
            <person name="Stelly D.M."/>
            <person name="Triplett B.A."/>
            <person name="Van Deynze A."/>
            <person name="Vaslin M.F."/>
            <person name="Waghmare V.N."/>
            <person name="Walford S.A."/>
            <person name="Wright R.J."/>
            <person name="Zaki E.A."/>
            <person name="Zhang T."/>
            <person name="Dennis E.S."/>
            <person name="Mayer K.F."/>
            <person name="Peterson D.G."/>
            <person name="Rokhsar D.S."/>
            <person name="Wang X."/>
            <person name="Schmutz J."/>
        </authorList>
    </citation>
    <scope>NUCLEOTIDE SEQUENCE [LARGE SCALE GENOMIC DNA]</scope>
</reference>
<evidence type="ECO:0000256" key="9">
    <source>
        <dbReference type="SAM" id="Phobius"/>
    </source>
</evidence>
<dbReference type="Proteomes" id="UP000032304">
    <property type="component" value="Chromosome 10"/>
</dbReference>
<evidence type="ECO:0000256" key="4">
    <source>
        <dbReference type="ARBA" id="ARBA00022692"/>
    </source>
</evidence>
<comment type="subcellular location">
    <subcellularLocation>
        <location evidence="1">Membrane</location>
        <topology evidence="1">Multi-pass membrane protein</topology>
    </subcellularLocation>
</comment>
<feature type="transmembrane region" description="Helical" evidence="9">
    <location>
        <begin position="89"/>
        <end position="112"/>
    </location>
</feature>
<keyword evidence="5" id="KW-1278">Translocase</keyword>
<evidence type="ECO:0000256" key="8">
    <source>
        <dbReference type="ARBA" id="ARBA00023136"/>
    </source>
</evidence>
<comment type="similarity">
    <text evidence="2">Belongs to the complex I subunit 5 family.</text>
</comment>
<dbReference type="GO" id="GO:0009507">
    <property type="term" value="C:chloroplast"/>
    <property type="evidence" value="ECO:0007669"/>
    <property type="project" value="TreeGrafter"/>
</dbReference>
<dbReference type="Pfam" id="PF00361">
    <property type="entry name" value="Proton_antipo_M"/>
    <property type="match status" value="1"/>
</dbReference>
<dbReference type="eggNOG" id="KOG4668">
    <property type="taxonomic scope" value="Eukaryota"/>
</dbReference>
<dbReference type="STRING" id="29730.A0A0D2R8A7"/>
<protein>
    <recommendedName>
        <fullName evidence="10">NADH:quinone oxidoreductase/Mrp antiporter transmembrane domain-containing protein</fullName>
    </recommendedName>
</protein>
<dbReference type="PANTHER" id="PTHR42829">
    <property type="entry name" value="NADH-UBIQUINONE OXIDOREDUCTASE CHAIN 5"/>
    <property type="match status" value="1"/>
</dbReference>
<feature type="transmembrane region" description="Helical" evidence="9">
    <location>
        <begin position="61"/>
        <end position="77"/>
    </location>
</feature>
<dbReference type="GO" id="GO:0016020">
    <property type="term" value="C:membrane"/>
    <property type="evidence" value="ECO:0007669"/>
    <property type="project" value="UniProtKB-SubCell"/>
</dbReference>
<keyword evidence="7" id="KW-0520">NAD</keyword>
<keyword evidence="12" id="KW-1185">Reference proteome</keyword>
<evidence type="ECO:0000256" key="2">
    <source>
        <dbReference type="ARBA" id="ARBA00008200"/>
    </source>
</evidence>
<evidence type="ECO:0000256" key="7">
    <source>
        <dbReference type="ARBA" id="ARBA00023027"/>
    </source>
</evidence>
<feature type="domain" description="NADH:quinone oxidoreductase/Mrp antiporter transmembrane" evidence="10">
    <location>
        <begin position="3"/>
        <end position="106"/>
    </location>
</feature>
<dbReference type="AlphaFoldDB" id="A0A0D2R8A7"/>
<evidence type="ECO:0000256" key="6">
    <source>
        <dbReference type="ARBA" id="ARBA00022989"/>
    </source>
</evidence>
<dbReference type="GO" id="GO:0008137">
    <property type="term" value="F:NADH dehydrogenase (ubiquinone) activity"/>
    <property type="evidence" value="ECO:0007669"/>
    <property type="project" value="InterPro"/>
</dbReference>
<evidence type="ECO:0000313" key="12">
    <source>
        <dbReference type="Proteomes" id="UP000032304"/>
    </source>
</evidence>
<evidence type="ECO:0000256" key="1">
    <source>
        <dbReference type="ARBA" id="ARBA00004141"/>
    </source>
</evidence>
<dbReference type="InterPro" id="IPR001750">
    <property type="entry name" value="ND/Mrp_TM"/>
</dbReference>
<dbReference type="GO" id="GO:0042773">
    <property type="term" value="P:ATP synthesis coupled electron transport"/>
    <property type="evidence" value="ECO:0007669"/>
    <property type="project" value="InterPro"/>
</dbReference>
<evidence type="ECO:0000259" key="10">
    <source>
        <dbReference type="Pfam" id="PF00361"/>
    </source>
</evidence>
<dbReference type="InterPro" id="IPR003945">
    <property type="entry name" value="NU5C-like"/>
</dbReference>
<organism evidence="11 12">
    <name type="scientific">Gossypium raimondii</name>
    <name type="common">Peruvian cotton</name>
    <name type="synonym">Gossypium klotzschianum subsp. raimondii</name>
    <dbReference type="NCBI Taxonomy" id="29730"/>
    <lineage>
        <taxon>Eukaryota</taxon>
        <taxon>Viridiplantae</taxon>
        <taxon>Streptophyta</taxon>
        <taxon>Embryophyta</taxon>
        <taxon>Tracheophyta</taxon>
        <taxon>Spermatophyta</taxon>
        <taxon>Magnoliopsida</taxon>
        <taxon>eudicotyledons</taxon>
        <taxon>Gunneridae</taxon>
        <taxon>Pentapetalae</taxon>
        <taxon>rosids</taxon>
        <taxon>malvids</taxon>
        <taxon>Malvales</taxon>
        <taxon>Malvaceae</taxon>
        <taxon>Malvoideae</taxon>
        <taxon>Gossypium</taxon>
    </lineage>
</organism>
<dbReference type="OMA" id="CRRNAIH"/>
<keyword evidence="6 9" id="KW-1133">Transmembrane helix</keyword>
<keyword evidence="4 9" id="KW-0812">Transmembrane</keyword>
<dbReference type="GO" id="GO:0003954">
    <property type="term" value="F:NADH dehydrogenase activity"/>
    <property type="evidence" value="ECO:0007669"/>
    <property type="project" value="TreeGrafter"/>
</dbReference>
<sequence>MGSYRAALFHLITHAYSKVLLVLTSESIIHSMEAIVGYSLEKSQNMVIMGGLRKHVSITQIIFLISTLSLYGIPPLACFWSKDEILSDSWLYSLIFAIIAWFITGLTTFYMFQIHLLTLEGHLNVHFQKYSGKKLALSIQ</sequence>
<dbReference type="EMBL" id="CM001749">
    <property type="protein sequence ID" value="KJB66662.1"/>
    <property type="molecule type" value="Genomic_DNA"/>
</dbReference>
<proteinExistence type="inferred from homology"/>
<accession>A0A0D2R8A7</accession>
<evidence type="ECO:0000256" key="3">
    <source>
        <dbReference type="ARBA" id="ARBA00022448"/>
    </source>
</evidence>
<dbReference type="Gramene" id="KJB66662">
    <property type="protein sequence ID" value="KJB66662"/>
    <property type="gene ID" value="B456_010G151000"/>
</dbReference>
<name>A0A0D2R8A7_GOSRA</name>
<keyword evidence="8 9" id="KW-0472">Membrane</keyword>
<evidence type="ECO:0000313" key="11">
    <source>
        <dbReference type="EMBL" id="KJB66662.1"/>
    </source>
</evidence>
<gene>
    <name evidence="11" type="ORF">B456_010G151000</name>
</gene>